<proteinExistence type="predicted"/>
<reference evidence="4" key="1">
    <citation type="submission" date="2011-05" db="EMBL/GenBank/DDBJ databases">
        <authorList>
            <person name="Richards S.R."/>
            <person name="Qu J."/>
            <person name="Jiang H."/>
            <person name="Jhangiani S.N."/>
            <person name="Agravi P."/>
            <person name="Goodspeed R."/>
            <person name="Gross S."/>
            <person name="Mandapat C."/>
            <person name="Jackson L."/>
            <person name="Mathew T."/>
            <person name="Pu L."/>
            <person name="Thornton R."/>
            <person name="Saada N."/>
            <person name="Wilczek-Boney K.B."/>
            <person name="Lee S."/>
            <person name="Kovar C."/>
            <person name="Wu Y."/>
            <person name="Scherer S.E."/>
            <person name="Worley K.C."/>
            <person name="Muzny D.M."/>
            <person name="Gibbs R."/>
        </authorList>
    </citation>
    <scope>NUCLEOTIDE SEQUENCE</scope>
    <source>
        <strain evidence="4">Brora</strain>
    </source>
</reference>
<evidence type="ECO:0000259" key="2">
    <source>
        <dbReference type="Pfam" id="PF08434"/>
    </source>
</evidence>
<dbReference type="Pfam" id="PF08434">
    <property type="entry name" value="CLCA"/>
    <property type="match status" value="2"/>
</dbReference>
<dbReference type="EMBL" id="JH431633">
    <property type="status" value="NOT_ANNOTATED_CDS"/>
    <property type="molecule type" value="Genomic_DNA"/>
</dbReference>
<reference evidence="3" key="2">
    <citation type="submission" date="2015-02" db="UniProtKB">
        <authorList>
            <consortium name="EnsemblMetazoa"/>
        </authorList>
    </citation>
    <scope>IDENTIFICATION</scope>
</reference>
<evidence type="ECO:0000256" key="1">
    <source>
        <dbReference type="SAM" id="SignalP"/>
    </source>
</evidence>
<feature type="chain" id="PRO_5004590543" description="Calcium-activated chloride channel N-terminal domain-containing protein" evidence="1">
    <location>
        <begin position="20"/>
        <end position="352"/>
    </location>
</feature>
<sequence length="352" mass="40200">MMFKCIVVTVSLLLLVISAKSRIKITNNGYTEVVVAIDPDIKHVEGEPLIDKIKQLFTSGSAALLTATRNRSYFKEITILVPKSWPKKSNRSIASYEVFSQADVRIQRANPLEGDRPYTLQPYPCENPGRYIHLTPNYLRQLKDKSTEKFGDPGMIEKYEKLFTGQLMSDDDCSIGRTIVHEWAHLRYGIFDEYAEITRLETFPAFYRDPQSEEILPNACANEKLVGKRWNAVTKQDCGNSPSILPSKDCIFVVDKNQNDKVTSSIASYHFLPNARTFCDDTDEYRHNRHAPNRHNRMCNGRSTWNVITSHEDFKNTNLPNDILNTEPNFKIVYEDEATISLVLDTSGSMES</sequence>
<keyword evidence="1" id="KW-0732">Signal</keyword>
<organism evidence="3 4">
    <name type="scientific">Strigamia maritima</name>
    <name type="common">European centipede</name>
    <name type="synonym">Geophilus maritimus</name>
    <dbReference type="NCBI Taxonomy" id="126957"/>
    <lineage>
        <taxon>Eukaryota</taxon>
        <taxon>Metazoa</taxon>
        <taxon>Ecdysozoa</taxon>
        <taxon>Arthropoda</taxon>
        <taxon>Myriapoda</taxon>
        <taxon>Chilopoda</taxon>
        <taxon>Pleurostigmophora</taxon>
        <taxon>Geophilomorpha</taxon>
        <taxon>Linotaeniidae</taxon>
        <taxon>Strigamia</taxon>
    </lineage>
</organism>
<feature type="domain" description="Calcium-activated chloride channel N-terminal" evidence="2">
    <location>
        <begin position="23"/>
        <end position="155"/>
    </location>
</feature>
<dbReference type="OMA" id="FYATKQR"/>
<name>T1JJG9_STRMM</name>
<feature type="domain" description="Calcium-activated chloride channel N-terminal" evidence="2">
    <location>
        <begin position="170"/>
        <end position="318"/>
    </location>
</feature>
<evidence type="ECO:0000313" key="3">
    <source>
        <dbReference type="EnsemblMetazoa" id="SMAR013999-PA"/>
    </source>
</evidence>
<dbReference type="EnsemblMetazoa" id="SMAR013999-RA">
    <property type="protein sequence ID" value="SMAR013999-PA"/>
    <property type="gene ID" value="SMAR013999"/>
</dbReference>
<dbReference type="AlphaFoldDB" id="T1JJG9"/>
<dbReference type="Proteomes" id="UP000014500">
    <property type="component" value="Unassembled WGS sequence"/>
</dbReference>
<evidence type="ECO:0000313" key="4">
    <source>
        <dbReference type="Proteomes" id="UP000014500"/>
    </source>
</evidence>
<dbReference type="eggNOG" id="ENOG502QRRD">
    <property type="taxonomic scope" value="Eukaryota"/>
</dbReference>
<protein>
    <recommendedName>
        <fullName evidence="2">Calcium-activated chloride channel N-terminal domain-containing protein</fullName>
    </recommendedName>
</protein>
<dbReference type="HOGENOM" id="CLU_040707_0_0_1"/>
<dbReference type="PhylomeDB" id="T1JJG9"/>
<feature type="signal peptide" evidence="1">
    <location>
        <begin position="1"/>
        <end position="19"/>
    </location>
</feature>
<dbReference type="InterPro" id="IPR013642">
    <property type="entry name" value="CLCA_N"/>
</dbReference>
<dbReference type="STRING" id="126957.T1JJG9"/>
<keyword evidence="4" id="KW-1185">Reference proteome</keyword>
<accession>T1JJG9</accession>